<feature type="region of interest" description="Disordered" evidence="1">
    <location>
        <begin position="96"/>
        <end position="120"/>
    </location>
</feature>
<dbReference type="AlphaFoldDB" id="A0A917P411"/>
<dbReference type="EMBL" id="BMMU01000031">
    <property type="protein sequence ID" value="GGJ60571.1"/>
    <property type="molecule type" value="Genomic_DNA"/>
</dbReference>
<comment type="caution">
    <text evidence="2">The sequence shown here is derived from an EMBL/GenBank/DDBJ whole genome shotgun (WGS) entry which is preliminary data.</text>
</comment>
<sequence>MGNWAVVSQYGFGEAYVTEFVCSGLETKEQALAKLRAVLRTYLPRKSIRERWRHVYRFTDQETYLVVIKGATSTFECTLRVAELISDSPDSTVAARARARWEDRRAGGGDGPQDRTPPGR</sequence>
<gene>
    <name evidence="2" type="ORF">GCM10012282_67300</name>
</gene>
<proteinExistence type="predicted"/>
<reference evidence="2" key="2">
    <citation type="submission" date="2020-09" db="EMBL/GenBank/DDBJ databases">
        <authorList>
            <person name="Sun Q."/>
            <person name="Zhou Y."/>
        </authorList>
    </citation>
    <scope>NUCLEOTIDE SEQUENCE</scope>
    <source>
        <strain evidence="2">CGMCC 4.7272</strain>
    </source>
</reference>
<evidence type="ECO:0000313" key="2">
    <source>
        <dbReference type="EMBL" id="GGJ60571.1"/>
    </source>
</evidence>
<keyword evidence="3" id="KW-1185">Reference proteome</keyword>
<evidence type="ECO:0000256" key="1">
    <source>
        <dbReference type="SAM" id="MobiDB-lite"/>
    </source>
</evidence>
<name>A0A917P411_9ACTN</name>
<dbReference type="Proteomes" id="UP000625682">
    <property type="component" value="Unassembled WGS sequence"/>
</dbReference>
<dbReference type="RefSeq" id="WP_189151200.1">
    <property type="nucleotide sequence ID" value="NZ_BAABER010000034.1"/>
</dbReference>
<organism evidence="2 3">
    <name type="scientific">Streptomyces lacrimifluminis</name>
    <dbReference type="NCBI Taxonomy" id="1500077"/>
    <lineage>
        <taxon>Bacteria</taxon>
        <taxon>Bacillati</taxon>
        <taxon>Actinomycetota</taxon>
        <taxon>Actinomycetes</taxon>
        <taxon>Kitasatosporales</taxon>
        <taxon>Streptomycetaceae</taxon>
        <taxon>Streptomyces</taxon>
    </lineage>
</organism>
<dbReference type="PROSITE" id="PS50096">
    <property type="entry name" value="IQ"/>
    <property type="match status" value="1"/>
</dbReference>
<accession>A0A917P411</accession>
<protein>
    <submittedName>
        <fullName evidence="2">Uncharacterized protein</fullName>
    </submittedName>
</protein>
<evidence type="ECO:0000313" key="3">
    <source>
        <dbReference type="Proteomes" id="UP000625682"/>
    </source>
</evidence>
<reference evidence="2" key="1">
    <citation type="journal article" date="2014" name="Int. J. Syst. Evol. Microbiol.">
        <title>Complete genome sequence of Corynebacterium casei LMG S-19264T (=DSM 44701T), isolated from a smear-ripened cheese.</title>
        <authorList>
            <consortium name="US DOE Joint Genome Institute (JGI-PGF)"/>
            <person name="Walter F."/>
            <person name="Albersmeier A."/>
            <person name="Kalinowski J."/>
            <person name="Ruckert C."/>
        </authorList>
    </citation>
    <scope>NUCLEOTIDE SEQUENCE</scope>
    <source>
        <strain evidence="2">CGMCC 4.7272</strain>
    </source>
</reference>